<sequence>MSEMARDDFALCWGFALPPRKATSFNPLGFPPGGIGSAMGDKIESRSHHEKRAIVISLWDVEAGDSIPIRNPLKEKCSCNLIFAPKFFLSISTSNNGKEVLNAARVKIRRVIVRAREEIYTNKAAQVAVVAFYRGLDFPLCHYLAQHICREKEPIQVPYSVESDLEGLTTEAKERSKIQPKAGDSRAGTSVGL</sequence>
<comment type="caution">
    <text evidence="2">The sequence shown here is derived from an EMBL/GenBank/DDBJ whole genome shotgun (WGS) entry which is preliminary data.</text>
</comment>
<accession>A0ABD2YFB1</accession>
<reference evidence="2 3" key="1">
    <citation type="submission" date="2024-11" db="EMBL/GenBank/DDBJ databases">
        <title>A near-complete genome assembly of Cinchona calisaya.</title>
        <authorList>
            <person name="Lian D.C."/>
            <person name="Zhao X.W."/>
            <person name="Wei L."/>
        </authorList>
    </citation>
    <scope>NUCLEOTIDE SEQUENCE [LARGE SCALE GENOMIC DNA]</scope>
    <source>
        <tissue evidence="2">Nenye</tissue>
    </source>
</reference>
<dbReference type="AlphaFoldDB" id="A0ABD2YFB1"/>
<keyword evidence="3" id="KW-1185">Reference proteome</keyword>
<feature type="region of interest" description="Disordered" evidence="1">
    <location>
        <begin position="170"/>
        <end position="193"/>
    </location>
</feature>
<evidence type="ECO:0000313" key="2">
    <source>
        <dbReference type="EMBL" id="KAL3505651.1"/>
    </source>
</evidence>
<evidence type="ECO:0000313" key="3">
    <source>
        <dbReference type="Proteomes" id="UP001630127"/>
    </source>
</evidence>
<protein>
    <submittedName>
        <fullName evidence="2">Uncharacterized protein</fullName>
    </submittedName>
</protein>
<dbReference type="EMBL" id="JBJUIK010000013">
    <property type="protein sequence ID" value="KAL3505651.1"/>
    <property type="molecule type" value="Genomic_DNA"/>
</dbReference>
<gene>
    <name evidence="2" type="ORF">ACH5RR_031033</name>
</gene>
<organism evidence="2 3">
    <name type="scientific">Cinchona calisaya</name>
    <dbReference type="NCBI Taxonomy" id="153742"/>
    <lineage>
        <taxon>Eukaryota</taxon>
        <taxon>Viridiplantae</taxon>
        <taxon>Streptophyta</taxon>
        <taxon>Embryophyta</taxon>
        <taxon>Tracheophyta</taxon>
        <taxon>Spermatophyta</taxon>
        <taxon>Magnoliopsida</taxon>
        <taxon>eudicotyledons</taxon>
        <taxon>Gunneridae</taxon>
        <taxon>Pentapetalae</taxon>
        <taxon>asterids</taxon>
        <taxon>lamiids</taxon>
        <taxon>Gentianales</taxon>
        <taxon>Rubiaceae</taxon>
        <taxon>Cinchonoideae</taxon>
        <taxon>Cinchoneae</taxon>
        <taxon>Cinchona</taxon>
    </lineage>
</organism>
<name>A0ABD2YFB1_9GENT</name>
<proteinExistence type="predicted"/>
<dbReference type="Proteomes" id="UP001630127">
    <property type="component" value="Unassembled WGS sequence"/>
</dbReference>
<evidence type="ECO:0000256" key="1">
    <source>
        <dbReference type="SAM" id="MobiDB-lite"/>
    </source>
</evidence>